<accession>A0AAD6Z7V8</accession>
<feature type="non-terminal residue" evidence="1">
    <location>
        <position position="222"/>
    </location>
</feature>
<dbReference type="PANTHER" id="PTHR45786">
    <property type="entry name" value="DNA BINDING PROTEIN-LIKE"/>
    <property type="match status" value="1"/>
</dbReference>
<comment type="caution">
    <text evidence="1">The sequence shown here is derived from an EMBL/GenBank/DDBJ whole genome shotgun (WGS) entry which is preliminary data.</text>
</comment>
<organism evidence="1 2">
    <name type="scientific">Mycena albidolilacea</name>
    <dbReference type="NCBI Taxonomy" id="1033008"/>
    <lineage>
        <taxon>Eukaryota</taxon>
        <taxon>Fungi</taxon>
        <taxon>Dikarya</taxon>
        <taxon>Basidiomycota</taxon>
        <taxon>Agaricomycotina</taxon>
        <taxon>Agaricomycetes</taxon>
        <taxon>Agaricomycetidae</taxon>
        <taxon>Agaricales</taxon>
        <taxon>Marasmiineae</taxon>
        <taxon>Mycenaceae</taxon>
        <taxon>Mycena</taxon>
    </lineage>
</organism>
<evidence type="ECO:0000313" key="1">
    <source>
        <dbReference type="EMBL" id="KAJ7310822.1"/>
    </source>
</evidence>
<protein>
    <recommendedName>
        <fullName evidence="3">Helitron helicase-like domain-containing protein</fullName>
    </recommendedName>
</protein>
<evidence type="ECO:0008006" key="3">
    <source>
        <dbReference type="Google" id="ProtNLM"/>
    </source>
</evidence>
<keyword evidence="2" id="KW-1185">Reference proteome</keyword>
<dbReference type="AlphaFoldDB" id="A0AAD6Z7V8"/>
<name>A0AAD6Z7V8_9AGAR</name>
<dbReference type="PANTHER" id="PTHR45786:SF74">
    <property type="entry name" value="ATP-DEPENDENT DNA HELICASE"/>
    <property type="match status" value="1"/>
</dbReference>
<evidence type="ECO:0000313" key="2">
    <source>
        <dbReference type="Proteomes" id="UP001218218"/>
    </source>
</evidence>
<gene>
    <name evidence="1" type="ORF">DFH08DRAFT_644317</name>
</gene>
<reference evidence="1" key="1">
    <citation type="submission" date="2023-03" db="EMBL/GenBank/DDBJ databases">
        <title>Massive genome expansion in bonnet fungi (Mycena s.s.) driven by repeated elements and novel gene families across ecological guilds.</title>
        <authorList>
            <consortium name="Lawrence Berkeley National Laboratory"/>
            <person name="Harder C.B."/>
            <person name="Miyauchi S."/>
            <person name="Viragh M."/>
            <person name="Kuo A."/>
            <person name="Thoen E."/>
            <person name="Andreopoulos B."/>
            <person name="Lu D."/>
            <person name="Skrede I."/>
            <person name="Drula E."/>
            <person name="Henrissat B."/>
            <person name="Morin E."/>
            <person name="Kohler A."/>
            <person name="Barry K."/>
            <person name="LaButti K."/>
            <person name="Morin E."/>
            <person name="Salamov A."/>
            <person name="Lipzen A."/>
            <person name="Mereny Z."/>
            <person name="Hegedus B."/>
            <person name="Baldrian P."/>
            <person name="Stursova M."/>
            <person name="Weitz H."/>
            <person name="Taylor A."/>
            <person name="Grigoriev I.V."/>
            <person name="Nagy L.G."/>
            <person name="Martin F."/>
            <person name="Kauserud H."/>
        </authorList>
    </citation>
    <scope>NUCLEOTIDE SEQUENCE</scope>
    <source>
        <strain evidence="1">CBHHK002</strain>
    </source>
</reference>
<proteinExistence type="predicted"/>
<dbReference type="EMBL" id="JARIHO010000077">
    <property type="protein sequence ID" value="KAJ7310822.1"/>
    <property type="molecule type" value="Genomic_DNA"/>
</dbReference>
<feature type="non-terminal residue" evidence="1">
    <location>
        <position position="1"/>
    </location>
</feature>
<dbReference type="Proteomes" id="UP001218218">
    <property type="component" value="Unassembled WGS sequence"/>
</dbReference>
<sequence length="222" mass="25188">PQFGMYCNHGKVKLPELNPPPEALQRLLLDDGAQGKEFCNNMRQYNIALSFTSLGVTEDESVNSGYGPPIFKIQGELCHWAGALIPTPGHTPLYAQLYIYEPHAALDFRMRNNTNLRRDTMEVLQAIITSNHRYADIFMHAHEVLSQHPETEEAEVRLRVAPGARRRRGNLPTADEVAVILPGDRSQMQPRDIILRKHDGPLLRISNLHPAYTPLYYVLLFP</sequence>